<feature type="chain" id="PRO_5021391643" description="PKD-like family protein" evidence="1">
    <location>
        <begin position="23"/>
        <end position="519"/>
    </location>
</feature>
<dbReference type="InterPro" id="IPR032183">
    <property type="entry name" value="PKD-like"/>
</dbReference>
<dbReference type="OrthoDB" id="1095195at2"/>
<accession>A0A4Y8V558</accession>
<organism evidence="2 3">
    <name type="scientific">Segatella hominis</name>
    <dbReference type="NCBI Taxonomy" id="2518605"/>
    <lineage>
        <taxon>Bacteria</taxon>
        <taxon>Pseudomonadati</taxon>
        <taxon>Bacteroidota</taxon>
        <taxon>Bacteroidia</taxon>
        <taxon>Bacteroidales</taxon>
        <taxon>Prevotellaceae</taxon>
        <taxon>Segatella</taxon>
    </lineage>
</organism>
<evidence type="ECO:0000256" key="1">
    <source>
        <dbReference type="SAM" id="SignalP"/>
    </source>
</evidence>
<evidence type="ECO:0008006" key="4">
    <source>
        <dbReference type="Google" id="ProtNLM"/>
    </source>
</evidence>
<reference evidence="2 3" key="1">
    <citation type="submission" date="2019-02" db="EMBL/GenBank/DDBJ databases">
        <title>Draft Genome Sequence of the Prevotella sp. BCRC 81118, Isolated from Human Feces.</title>
        <authorList>
            <person name="Huang C.-H."/>
        </authorList>
    </citation>
    <scope>NUCLEOTIDE SEQUENCE [LARGE SCALE GENOMIC DNA]</scope>
    <source>
        <strain evidence="2 3">BCRC 81118</strain>
    </source>
</reference>
<sequence>MMRNYKIWAMALMMATMLAGCSQDEGNYDYHSLNEPTITGVPENISVLTHANIDLDPNLGDKITDLDAYNYEWKVINKSGDNEVTVLSNEKHLLQEMTLPAGEYILYFTATEKNTGLFWRQSYKLTVSDTTSEGWMVLCDVDGKTRLDIVSKITGQTYFDVLKTTGMPELNHPYRIQYAPNSGYTDSPFYLFTADGATRLSKNSFMWQKDYAFKYEVAKQQDLHPQSMVCDQSGMMRMIVSDGYAYSASNMGIQGLFAAVNKQPVLAPAVGANIGAASYASIYLLYDNVNKCFMSCCPFLPGLSLSDASYHTMKEMEEIATGYKGSEMVTGNAFSEYPTGMDFVYMENTKYDPGNALMGVTYTILRSGKKYEVYGIQLGDMLCYADCTFALGKAYYGDLSDCTDIAKATCFAFSSLKNYMYYAVGGTVYRVNLSEKPLKAERQFSFSGETITMMKFNFYQNSASANDYDLIVGTENSKGSGTLRIYNGMSSEGDFSKVIPTSYSGFGKIVDATYRERTN</sequence>
<evidence type="ECO:0000313" key="2">
    <source>
        <dbReference type="EMBL" id="TFH76235.1"/>
    </source>
</evidence>
<protein>
    <recommendedName>
        <fullName evidence="4">PKD-like family protein</fullName>
    </recommendedName>
</protein>
<dbReference type="PROSITE" id="PS51257">
    <property type="entry name" value="PROKAR_LIPOPROTEIN"/>
    <property type="match status" value="1"/>
</dbReference>
<feature type="signal peptide" evidence="1">
    <location>
        <begin position="1"/>
        <end position="22"/>
    </location>
</feature>
<proteinExistence type="predicted"/>
<keyword evidence="3" id="KW-1185">Reference proteome</keyword>
<dbReference type="EMBL" id="SGVY01000052">
    <property type="protein sequence ID" value="TFH76235.1"/>
    <property type="molecule type" value="Genomic_DNA"/>
</dbReference>
<gene>
    <name evidence="2" type="ORF">EXN75_14300</name>
</gene>
<comment type="caution">
    <text evidence="2">The sequence shown here is derived from an EMBL/GenBank/DDBJ whole genome shotgun (WGS) entry which is preliminary data.</text>
</comment>
<dbReference type="Pfam" id="PF16407">
    <property type="entry name" value="PKD_2"/>
    <property type="match status" value="1"/>
</dbReference>
<dbReference type="AlphaFoldDB" id="A0A4Y8V558"/>
<dbReference type="Proteomes" id="UP000297872">
    <property type="component" value="Unassembled WGS sequence"/>
</dbReference>
<evidence type="ECO:0000313" key="3">
    <source>
        <dbReference type="Proteomes" id="UP000297872"/>
    </source>
</evidence>
<name>A0A4Y8V558_9BACT</name>
<keyword evidence="1" id="KW-0732">Signal</keyword>